<organism evidence="2 3">
    <name type="scientific">Macrosiphum euphorbiae</name>
    <name type="common">potato aphid</name>
    <dbReference type="NCBI Taxonomy" id="13131"/>
    <lineage>
        <taxon>Eukaryota</taxon>
        <taxon>Metazoa</taxon>
        <taxon>Ecdysozoa</taxon>
        <taxon>Arthropoda</taxon>
        <taxon>Hexapoda</taxon>
        <taxon>Insecta</taxon>
        <taxon>Pterygota</taxon>
        <taxon>Neoptera</taxon>
        <taxon>Paraneoptera</taxon>
        <taxon>Hemiptera</taxon>
        <taxon>Sternorrhyncha</taxon>
        <taxon>Aphidomorpha</taxon>
        <taxon>Aphidoidea</taxon>
        <taxon>Aphididae</taxon>
        <taxon>Macrosiphini</taxon>
        <taxon>Macrosiphum</taxon>
    </lineage>
</organism>
<keyword evidence="1" id="KW-0732">Signal</keyword>
<name>A0AAV0VRQ4_9HEMI</name>
<comment type="caution">
    <text evidence="2">The sequence shown here is derived from an EMBL/GenBank/DDBJ whole genome shotgun (WGS) entry which is preliminary data.</text>
</comment>
<feature type="chain" id="PRO_5043695810" evidence="1">
    <location>
        <begin position="24"/>
        <end position="73"/>
    </location>
</feature>
<proteinExistence type="predicted"/>
<evidence type="ECO:0000313" key="3">
    <source>
        <dbReference type="Proteomes" id="UP001160148"/>
    </source>
</evidence>
<accession>A0AAV0VRQ4</accession>
<dbReference type="AlphaFoldDB" id="A0AAV0VRQ4"/>
<dbReference type="EMBL" id="CARXXK010000001">
    <property type="protein sequence ID" value="CAI6345847.1"/>
    <property type="molecule type" value="Genomic_DNA"/>
</dbReference>
<feature type="signal peptide" evidence="1">
    <location>
        <begin position="1"/>
        <end position="23"/>
    </location>
</feature>
<dbReference type="Proteomes" id="UP001160148">
    <property type="component" value="Unassembled WGS sequence"/>
</dbReference>
<sequence length="73" mass="8140">MQCLTVGCLFAVLVLQLRPVAYASFWDTLQVISQVKSIVELANGDPEVVRQTENNFLIQMPPVSHIKSVVVVR</sequence>
<gene>
    <name evidence="2" type="ORF">MEUPH1_LOCUS2814</name>
</gene>
<protein>
    <submittedName>
        <fullName evidence="2">Uncharacterized protein</fullName>
    </submittedName>
</protein>
<evidence type="ECO:0000313" key="2">
    <source>
        <dbReference type="EMBL" id="CAI6345847.1"/>
    </source>
</evidence>
<reference evidence="2 3" key="1">
    <citation type="submission" date="2023-01" db="EMBL/GenBank/DDBJ databases">
        <authorList>
            <person name="Whitehead M."/>
        </authorList>
    </citation>
    <scope>NUCLEOTIDE SEQUENCE [LARGE SCALE GENOMIC DNA]</scope>
</reference>
<evidence type="ECO:0000256" key="1">
    <source>
        <dbReference type="SAM" id="SignalP"/>
    </source>
</evidence>
<keyword evidence="3" id="KW-1185">Reference proteome</keyword>